<evidence type="ECO:0000313" key="2">
    <source>
        <dbReference type="EMBL" id="UOE18699.1"/>
    </source>
</evidence>
<accession>A0AA97LV86</accession>
<dbReference type="KEGG" id="thao:NI17_018145"/>
<dbReference type="EMBL" id="CP063196">
    <property type="protein sequence ID" value="UOE18699.1"/>
    <property type="molecule type" value="Genomic_DNA"/>
</dbReference>
<dbReference type="RefSeq" id="WP_199860032.1">
    <property type="nucleotide sequence ID" value="NZ_CP063196.1"/>
</dbReference>
<feature type="compositionally biased region" description="Basic residues" evidence="1">
    <location>
        <begin position="54"/>
        <end position="63"/>
    </location>
</feature>
<dbReference type="Proteomes" id="UP000265719">
    <property type="component" value="Chromosome"/>
</dbReference>
<feature type="region of interest" description="Disordered" evidence="1">
    <location>
        <begin position="34"/>
        <end position="182"/>
    </location>
</feature>
<evidence type="ECO:0000313" key="3">
    <source>
        <dbReference type="Proteomes" id="UP000265719"/>
    </source>
</evidence>
<proteinExistence type="predicted"/>
<sequence length="182" mass="20601">MAESTDHPRHRKPEPERFLARAWQLLDNAAERTRQVVLEFRPPPFRTGTDTRPPRRQHTKPLRRPPAPERPGYDRKRDSQPPVPPHHRPGKVGGDNGAQVTAAVERQLASAVRQWIAVHGDTPQEAGRVRPAGRPESDYRGRHRRSGSHAVARPDRSDAPPVDDPDPSLLVRPYLKVVERNS</sequence>
<organism evidence="2 3">
    <name type="scientific">Thermobifida halotolerans</name>
    <dbReference type="NCBI Taxonomy" id="483545"/>
    <lineage>
        <taxon>Bacteria</taxon>
        <taxon>Bacillati</taxon>
        <taxon>Actinomycetota</taxon>
        <taxon>Actinomycetes</taxon>
        <taxon>Streptosporangiales</taxon>
        <taxon>Nocardiopsidaceae</taxon>
        <taxon>Thermobifida</taxon>
    </lineage>
</organism>
<protein>
    <submittedName>
        <fullName evidence="2">Uncharacterized protein</fullName>
    </submittedName>
</protein>
<gene>
    <name evidence="2" type="ORF">NI17_018145</name>
</gene>
<reference evidence="2" key="1">
    <citation type="submission" date="2020-10" db="EMBL/GenBank/DDBJ databases">
        <title>De novo genome project of the cellulose decomposer Thermobifida halotolerans type strain.</title>
        <authorList>
            <person name="Nagy I."/>
            <person name="Horvath B."/>
            <person name="Kukolya J."/>
            <person name="Nagy I."/>
            <person name="Orsini M."/>
        </authorList>
    </citation>
    <scope>NUCLEOTIDE SEQUENCE</scope>
    <source>
        <strain evidence="2">DSM 44931</strain>
    </source>
</reference>
<name>A0AA97LV86_9ACTN</name>
<dbReference type="AlphaFoldDB" id="A0AA97LV86"/>
<keyword evidence="3" id="KW-1185">Reference proteome</keyword>
<evidence type="ECO:0000256" key="1">
    <source>
        <dbReference type="SAM" id="MobiDB-lite"/>
    </source>
</evidence>